<dbReference type="OrthoDB" id="110024at2759"/>
<evidence type="ECO:0000259" key="2">
    <source>
        <dbReference type="PROSITE" id="PS50076"/>
    </source>
</evidence>
<dbReference type="Pfam" id="PF00226">
    <property type="entry name" value="DnaJ"/>
    <property type="match status" value="1"/>
</dbReference>
<dbReference type="InterPro" id="IPR036869">
    <property type="entry name" value="J_dom_sf"/>
</dbReference>
<dbReference type="InterPro" id="IPR018253">
    <property type="entry name" value="DnaJ_domain_CS"/>
</dbReference>
<dbReference type="Proteomes" id="UP000092154">
    <property type="component" value="Unassembled WGS sequence"/>
</dbReference>
<dbReference type="PANTHER" id="PTHR44144">
    <property type="entry name" value="DNAJ HOMOLOG SUBFAMILY C MEMBER 9"/>
    <property type="match status" value="1"/>
</dbReference>
<dbReference type="SMART" id="SM00271">
    <property type="entry name" value="DnaJ"/>
    <property type="match status" value="1"/>
</dbReference>
<dbReference type="PANTHER" id="PTHR44144:SF1">
    <property type="entry name" value="DNAJ HOMOLOG SUBFAMILY C MEMBER 9"/>
    <property type="match status" value="1"/>
</dbReference>
<dbReference type="Gene3D" id="1.10.287.110">
    <property type="entry name" value="DnaJ domain"/>
    <property type="match status" value="1"/>
</dbReference>
<dbReference type="GO" id="GO:0005737">
    <property type="term" value="C:cytoplasm"/>
    <property type="evidence" value="ECO:0007669"/>
    <property type="project" value="TreeGrafter"/>
</dbReference>
<dbReference type="FunCoup" id="A0A1B7NIA2">
    <property type="interactions" value="709"/>
</dbReference>
<dbReference type="InParanoid" id="A0A1B7NIA2"/>
<evidence type="ECO:0000256" key="1">
    <source>
        <dbReference type="SAM" id="MobiDB-lite"/>
    </source>
</evidence>
<dbReference type="InterPro" id="IPR052594">
    <property type="entry name" value="J_domain-containing_protein"/>
</dbReference>
<keyword evidence="4" id="KW-1185">Reference proteome</keyword>
<dbReference type="CDD" id="cd06257">
    <property type="entry name" value="DnaJ"/>
    <property type="match status" value="1"/>
</dbReference>
<name>A0A1B7NIA2_9AGAM</name>
<feature type="domain" description="J" evidence="2">
    <location>
        <begin position="17"/>
        <end position="87"/>
    </location>
</feature>
<feature type="compositionally biased region" description="Basic and acidic residues" evidence="1">
    <location>
        <begin position="304"/>
        <end position="314"/>
    </location>
</feature>
<protein>
    <submittedName>
        <fullName evidence="3">DnaJ-domain-containing protein</fullName>
    </submittedName>
</protein>
<evidence type="ECO:0000313" key="3">
    <source>
        <dbReference type="EMBL" id="OAX44635.1"/>
    </source>
</evidence>
<gene>
    <name evidence="3" type="ORF">K503DRAFT_846343</name>
</gene>
<reference evidence="3 4" key="1">
    <citation type="submission" date="2016-06" db="EMBL/GenBank/DDBJ databases">
        <title>Comparative genomics of the ectomycorrhizal sister species Rhizopogon vinicolor and Rhizopogon vesiculosus (Basidiomycota: Boletales) reveals a divergence of the mating type B locus.</title>
        <authorList>
            <consortium name="DOE Joint Genome Institute"/>
            <person name="Mujic A.B."/>
            <person name="Kuo A."/>
            <person name="Tritt A."/>
            <person name="Lipzen A."/>
            <person name="Chen C."/>
            <person name="Johnson J."/>
            <person name="Sharma A."/>
            <person name="Barry K."/>
            <person name="Grigoriev I.V."/>
            <person name="Spatafora J.W."/>
        </authorList>
    </citation>
    <scope>NUCLEOTIDE SEQUENCE [LARGE SCALE GENOMIC DNA]</scope>
    <source>
        <strain evidence="3 4">AM-OR11-026</strain>
    </source>
</reference>
<dbReference type="PROSITE" id="PS50076">
    <property type="entry name" value="DNAJ_2"/>
    <property type="match status" value="1"/>
</dbReference>
<feature type="region of interest" description="Disordered" evidence="1">
    <location>
        <begin position="222"/>
        <end position="254"/>
    </location>
</feature>
<organism evidence="3 4">
    <name type="scientific">Rhizopogon vinicolor AM-OR11-026</name>
    <dbReference type="NCBI Taxonomy" id="1314800"/>
    <lineage>
        <taxon>Eukaryota</taxon>
        <taxon>Fungi</taxon>
        <taxon>Dikarya</taxon>
        <taxon>Basidiomycota</taxon>
        <taxon>Agaricomycotina</taxon>
        <taxon>Agaricomycetes</taxon>
        <taxon>Agaricomycetidae</taxon>
        <taxon>Boletales</taxon>
        <taxon>Suillineae</taxon>
        <taxon>Rhizopogonaceae</taxon>
        <taxon>Rhizopogon</taxon>
    </lineage>
</organism>
<accession>A0A1B7NIA2</accession>
<dbReference type="InterPro" id="IPR001623">
    <property type="entry name" value="DnaJ_domain"/>
</dbReference>
<dbReference type="GO" id="GO:0005634">
    <property type="term" value="C:nucleus"/>
    <property type="evidence" value="ECO:0007669"/>
    <property type="project" value="TreeGrafter"/>
</dbReference>
<sequence length="356" mass="40098">MDDNDPISQFFDEEDVDLYAVLALKLDASAEDIRRSYRKLALLCHPDKLRNATEEERANASTQFQRIGFAYAVLSDEKRRKKYDKTGKTDEGLFGEADEDGGWEAYFEALFERVTRGRLDEMKKEYQESSEEIDDLKAAYLETGGSFDEIMKLIPHSTIDDEPRFVVTLSNLVQAGDLLSLPQWESSSKDEKAKLVRKKQSDKESKEAEELAKELGVWDEFYGSGKTGARKGKEKAKQPADDEDGDEGDTSALQALILKRQKGRNGFLDNLAAKYADMEESSKKKGGRGKKRKKGVDESEAEVESPKKKPHVQDPPDIDDEEFDKIQQKLFADKRKSSGEGSSAKGRRSGRAKKAK</sequence>
<feature type="compositionally biased region" description="Basic residues" evidence="1">
    <location>
        <begin position="345"/>
        <end position="356"/>
    </location>
</feature>
<proteinExistence type="predicted"/>
<dbReference type="STRING" id="1314800.A0A1B7NIA2"/>
<dbReference type="GO" id="GO:0031072">
    <property type="term" value="F:heat shock protein binding"/>
    <property type="evidence" value="ECO:0007669"/>
    <property type="project" value="TreeGrafter"/>
</dbReference>
<dbReference type="AlphaFoldDB" id="A0A1B7NIA2"/>
<dbReference type="PROSITE" id="PS00636">
    <property type="entry name" value="DNAJ_1"/>
    <property type="match status" value="1"/>
</dbReference>
<feature type="compositionally biased region" description="Basic residues" evidence="1">
    <location>
        <begin position="284"/>
        <end position="294"/>
    </location>
</feature>
<dbReference type="SUPFAM" id="SSF46565">
    <property type="entry name" value="Chaperone J-domain"/>
    <property type="match status" value="1"/>
</dbReference>
<dbReference type="Pfam" id="PF23302">
    <property type="entry name" value="HTH_DNAJC9"/>
    <property type="match status" value="1"/>
</dbReference>
<feature type="region of interest" description="Disordered" evidence="1">
    <location>
        <begin position="188"/>
        <end position="210"/>
    </location>
</feature>
<dbReference type="EMBL" id="KV448123">
    <property type="protein sequence ID" value="OAX44635.1"/>
    <property type="molecule type" value="Genomic_DNA"/>
</dbReference>
<feature type="region of interest" description="Disordered" evidence="1">
    <location>
        <begin position="275"/>
        <end position="356"/>
    </location>
</feature>
<feature type="compositionally biased region" description="Basic and acidic residues" evidence="1">
    <location>
        <begin position="324"/>
        <end position="338"/>
    </location>
</feature>
<evidence type="ECO:0000313" key="4">
    <source>
        <dbReference type="Proteomes" id="UP000092154"/>
    </source>
</evidence>
<dbReference type="PRINTS" id="PR00625">
    <property type="entry name" value="JDOMAIN"/>
</dbReference>
<dbReference type="InterPro" id="IPR056453">
    <property type="entry name" value="HTH_DNAJC9"/>
</dbReference>